<accession>A0A4V6KBW1</accession>
<reference evidence="1 2" key="1">
    <citation type="submission" date="2019-05" db="EMBL/GenBank/DDBJ databases">
        <authorList>
            <consortium name="Pathogen Informatics"/>
        </authorList>
    </citation>
    <scope>NUCLEOTIDE SEQUENCE [LARGE SCALE GENOMIC DNA]</scope>
    <source>
        <strain evidence="1 2">NCTC503</strain>
    </source>
</reference>
<keyword evidence="2" id="KW-1185">Reference proteome</keyword>
<dbReference type="Proteomes" id="UP000308489">
    <property type="component" value="Chromosome 1"/>
</dbReference>
<dbReference type="EMBL" id="LR590481">
    <property type="protein sequence ID" value="VTQ84177.1"/>
    <property type="molecule type" value="Genomic_DNA"/>
</dbReference>
<sequence length="140" mass="16063">MKSYEIEEIYGDGYERWAKIKMDSSLEGVYAHFIEYDEYLENTNIPIKRKKGDTINGILKIDLVTEFKIVDEDRKGYNQSINNSSNITAIATVKEVDDSDIIVCRIEELGDDIVVEFEDDVEIEVDTTIEVNGSLELEIQ</sequence>
<dbReference type="OrthoDB" id="2058411at2"/>
<protein>
    <submittedName>
        <fullName evidence="1">Uncharacterized protein</fullName>
    </submittedName>
</protein>
<dbReference type="RefSeq" id="WP_138209289.1">
    <property type="nucleotide sequence ID" value="NZ_CBCRUQ010000009.1"/>
</dbReference>
<dbReference type="KEGG" id="hhw:NCTC503_00494"/>
<proteinExistence type="predicted"/>
<evidence type="ECO:0000313" key="2">
    <source>
        <dbReference type="Proteomes" id="UP000308489"/>
    </source>
</evidence>
<name>A0A4V6KBW1_HATHI</name>
<evidence type="ECO:0000313" key="1">
    <source>
        <dbReference type="EMBL" id="VTQ84177.1"/>
    </source>
</evidence>
<organism evidence="1 2">
    <name type="scientific">Hathewaya histolytica</name>
    <name type="common">Clostridium histolyticum</name>
    <dbReference type="NCBI Taxonomy" id="1498"/>
    <lineage>
        <taxon>Bacteria</taxon>
        <taxon>Bacillati</taxon>
        <taxon>Bacillota</taxon>
        <taxon>Clostridia</taxon>
        <taxon>Eubacteriales</taxon>
        <taxon>Clostridiaceae</taxon>
        <taxon>Hathewaya</taxon>
    </lineage>
</organism>
<gene>
    <name evidence="1" type="ORF">NCTC503_00494</name>
</gene>
<dbReference type="AlphaFoldDB" id="A0A4V6KBW1"/>